<protein>
    <submittedName>
        <fullName evidence="2">Neuropeptide Y prohormone-2</fullName>
    </submittedName>
</protein>
<reference evidence="2" key="2">
    <citation type="journal article" date="2010" name="PLoS Biol.">
        <title>Genome-wide analyses reveal a role for peptide hormones in planarian germline development.</title>
        <authorList>
            <person name="Collins J.J."/>
            <person name="Hou X."/>
            <person name="Romanova E.V."/>
            <person name="Lambrus B.G."/>
            <person name="Miller C.M."/>
            <person name="Saberi A."/>
            <person name="Sweedler J.V."/>
            <person name="Newmark P.A."/>
        </authorList>
    </citation>
    <scope>NUCLEOTIDE SEQUENCE</scope>
</reference>
<feature type="signal peptide" evidence="1">
    <location>
        <begin position="1"/>
        <end position="20"/>
    </location>
</feature>
<sequence length="69" mass="7938">MNFPIISIVALLTVFNCFSAMEDDTKSLAELKNLLSDLNEEYLIAGRPRFGKRNMIFKRSANPLKWMTL</sequence>
<proteinExistence type="evidence at transcript level"/>
<name>E3CTJ4_SCHMD</name>
<keyword evidence="1" id="KW-0732">Signal</keyword>
<accession>E3CTJ4</accession>
<evidence type="ECO:0000313" key="2">
    <source>
        <dbReference type="EMBL" id="DAA33908.1"/>
    </source>
</evidence>
<dbReference type="GO" id="GO:0007218">
    <property type="term" value="P:neuropeptide signaling pathway"/>
    <property type="evidence" value="ECO:0007669"/>
    <property type="project" value="UniProtKB-KW"/>
</dbReference>
<dbReference type="EMBL" id="BK007019">
    <property type="protein sequence ID" value="DAA33908.1"/>
    <property type="molecule type" value="mRNA"/>
</dbReference>
<feature type="chain" id="PRO_5003167380" evidence="1">
    <location>
        <begin position="21"/>
        <end position="69"/>
    </location>
</feature>
<reference evidence="2" key="1">
    <citation type="submission" date="2009-12" db="EMBL/GenBank/DDBJ databases">
        <authorList>
            <person name="Collins J."/>
            <person name="Hou X."/>
            <person name="Romanova E.V."/>
            <person name="Miller C.M."/>
            <person name="Lambrus B.G."/>
            <person name="Sweedler J.V."/>
            <person name="Newmark P.A."/>
        </authorList>
    </citation>
    <scope>NUCLEOTIDE SEQUENCE</scope>
</reference>
<dbReference type="AlphaFoldDB" id="E3CTJ4"/>
<organism evidence="2">
    <name type="scientific">Schmidtea mediterranea</name>
    <name type="common">Freshwater planarian flatworm</name>
    <dbReference type="NCBI Taxonomy" id="79327"/>
    <lineage>
        <taxon>Eukaryota</taxon>
        <taxon>Metazoa</taxon>
        <taxon>Spiralia</taxon>
        <taxon>Lophotrochozoa</taxon>
        <taxon>Platyhelminthes</taxon>
        <taxon>Rhabditophora</taxon>
        <taxon>Seriata</taxon>
        <taxon>Tricladida</taxon>
        <taxon>Continenticola</taxon>
        <taxon>Geoplanoidea</taxon>
        <taxon>Dugesiidae</taxon>
        <taxon>Schmidtea</taxon>
    </lineage>
</organism>
<keyword evidence="2" id="KW-0527">Neuropeptide</keyword>
<evidence type="ECO:0000256" key="1">
    <source>
        <dbReference type="SAM" id="SignalP"/>
    </source>
</evidence>